<name>A0A2P4Z4N6_9CRYT</name>
<dbReference type="Pfam" id="PF10258">
    <property type="entry name" value="PHAX_RNA-bd"/>
    <property type="match status" value="1"/>
</dbReference>
<evidence type="ECO:0000256" key="7">
    <source>
        <dbReference type="ARBA" id="ARBA00022884"/>
    </source>
</evidence>
<organism evidence="12 13">
    <name type="scientific">Cryptosporidium meleagridis</name>
    <dbReference type="NCBI Taxonomy" id="93969"/>
    <lineage>
        <taxon>Eukaryota</taxon>
        <taxon>Sar</taxon>
        <taxon>Alveolata</taxon>
        <taxon>Apicomplexa</taxon>
        <taxon>Conoidasida</taxon>
        <taxon>Coccidia</taxon>
        <taxon>Eucoccidiorida</taxon>
        <taxon>Eimeriorina</taxon>
        <taxon>Cryptosporidiidae</taxon>
        <taxon>Cryptosporidium</taxon>
    </lineage>
</organism>
<dbReference type="Proteomes" id="UP000236928">
    <property type="component" value="Unassembled WGS sequence"/>
</dbReference>
<evidence type="ECO:0000256" key="8">
    <source>
        <dbReference type="ARBA" id="ARBA00022927"/>
    </source>
</evidence>
<evidence type="ECO:0000256" key="9">
    <source>
        <dbReference type="ARBA" id="ARBA00023242"/>
    </source>
</evidence>
<dbReference type="AlphaFoldDB" id="A0A2P4Z4N6"/>
<accession>A0A2P4Z4N6</accession>
<dbReference type="Gene3D" id="1.10.10.1440">
    <property type="entry name" value="PHAX RNA-binding domain"/>
    <property type="match status" value="1"/>
</dbReference>
<dbReference type="GO" id="GO:0006408">
    <property type="term" value="P:snRNA export from nucleus"/>
    <property type="evidence" value="ECO:0007669"/>
    <property type="project" value="InterPro"/>
</dbReference>
<sequence length="154" mass="18411">MKKKADFLNRLKLLKRDDKEQIKLFSKLVKELKEPNIYLLERIVYFIPNELVYKTFNETKIIIKNGGYPTEDSTRLKSPGGIFFRLIRNQISHEEYKRIWNIQRQKKKNQRSKKLSLIKVNDGEDTKDGKDDEYEDGELSEEAMLMDDLKCMYL</sequence>
<comment type="subcellular location">
    <subcellularLocation>
        <location evidence="2">Cytoplasm</location>
    </subcellularLocation>
    <subcellularLocation>
        <location evidence="1">Nucleus</location>
    </subcellularLocation>
</comment>
<comment type="caution">
    <text evidence="12">The sequence shown here is derived from an EMBL/GenBank/DDBJ whole genome shotgun (WGS) entry which is preliminary data.</text>
</comment>
<evidence type="ECO:0000313" key="12">
    <source>
        <dbReference type="EMBL" id="POM85022.1"/>
    </source>
</evidence>
<comment type="similarity">
    <text evidence="3">Belongs to the PHAX family.</text>
</comment>
<dbReference type="VEuPathDB" id="CryptoDB:CmeUKMEL1_15315"/>
<evidence type="ECO:0000256" key="6">
    <source>
        <dbReference type="ARBA" id="ARBA00022490"/>
    </source>
</evidence>
<dbReference type="GO" id="GO:0015031">
    <property type="term" value="P:protein transport"/>
    <property type="evidence" value="ECO:0007669"/>
    <property type="project" value="UniProtKB-KW"/>
</dbReference>
<evidence type="ECO:0000313" key="13">
    <source>
        <dbReference type="Proteomes" id="UP000236928"/>
    </source>
</evidence>
<keyword evidence="6" id="KW-0963">Cytoplasm</keyword>
<gene>
    <name evidence="12" type="ORF">CmeUKMEL1_15315</name>
</gene>
<feature type="domain" description="Phosphorylated adapter RNA export protein RNA-binding" evidence="11">
    <location>
        <begin position="25"/>
        <end position="105"/>
    </location>
</feature>
<keyword evidence="9" id="KW-0539">Nucleus</keyword>
<dbReference type="PANTHER" id="PTHR13135">
    <property type="entry name" value="CYTOSOLIC RESINIFERATOXIN BINDING PROTEIN RBP-26"/>
    <property type="match status" value="1"/>
</dbReference>
<evidence type="ECO:0000256" key="2">
    <source>
        <dbReference type="ARBA" id="ARBA00004496"/>
    </source>
</evidence>
<keyword evidence="13" id="KW-1185">Reference proteome</keyword>
<dbReference type="InterPro" id="IPR019385">
    <property type="entry name" value="PHAX_RNA-binding_domain"/>
</dbReference>
<dbReference type="GO" id="GO:0003723">
    <property type="term" value="F:RNA binding"/>
    <property type="evidence" value="ECO:0007669"/>
    <property type="project" value="UniProtKB-KW"/>
</dbReference>
<dbReference type="PANTHER" id="PTHR13135:SF0">
    <property type="entry name" value="PHOSPHORYLATED ADAPTER RNA EXPORT PROTEIN"/>
    <property type="match status" value="1"/>
</dbReference>
<evidence type="ECO:0000256" key="3">
    <source>
        <dbReference type="ARBA" id="ARBA00006094"/>
    </source>
</evidence>
<dbReference type="EMBL" id="JIBK01000048">
    <property type="protein sequence ID" value="POM85022.1"/>
    <property type="molecule type" value="Genomic_DNA"/>
</dbReference>
<proteinExistence type="inferred from homology"/>
<keyword evidence="5" id="KW-0813">Transport</keyword>
<dbReference type="GO" id="GO:0005737">
    <property type="term" value="C:cytoplasm"/>
    <property type="evidence" value="ECO:0007669"/>
    <property type="project" value="UniProtKB-SubCell"/>
</dbReference>
<evidence type="ECO:0000256" key="1">
    <source>
        <dbReference type="ARBA" id="ARBA00004123"/>
    </source>
</evidence>
<reference evidence="12 13" key="1">
    <citation type="submission" date="2014-04" db="EMBL/GenBank/DDBJ databases">
        <title>Comparative Genomics of Cryptosporidium Species.</title>
        <authorList>
            <person name="Silva J.C."/>
            <person name="Su Q."/>
            <person name="Chalmers R."/>
            <person name="Chibucos M.C."/>
            <person name="Elwin K."/>
            <person name="Godinez A."/>
            <person name="Guo F."/>
            <person name="Huynh K."/>
            <person name="Orvis J."/>
            <person name="Ott S."/>
            <person name="Sadzewicz L."/>
            <person name="Sengamalay N."/>
            <person name="Shetty A."/>
            <person name="Sun M."/>
            <person name="Tallon L."/>
            <person name="Xiao L."/>
            <person name="Zhang H."/>
            <person name="Fraser C.M."/>
            <person name="Zhu G."/>
            <person name="Kissinger J."/>
            <person name="Widmer G."/>
        </authorList>
    </citation>
    <scope>NUCLEOTIDE SEQUENCE [LARGE SCALE GENOMIC DNA]</scope>
    <source>
        <strain evidence="12 13">UKMEL1</strain>
    </source>
</reference>
<keyword evidence="7" id="KW-0694">RNA-binding</keyword>
<evidence type="ECO:0000256" key="5">
    <source>
        <dbReference type="ARBA" id="ARBA00022448"/>
    </source>
</evidence>
<dbReference type="OrthoDB" id="20573at2759"/>
<evidence type="ECO:0000259" key="11">
    <source>
        <dbReference type="Pfam" id="PF10258"/>
    </source>
</evidence>
<dbReference type="GO" id="GO:0005634">
    <property type="term" value="C:nucleus"/>
    <property type="evidence" value="ECO:0007669"/>
    <property type="project" value="UniProtKB-SubCell"/>
</dbReference>
<protein>
    <recommendedName>
        <fullName evidence="4">Phosphorylated adapter RNA export protein</fullName>
    </recommendedName>
    <alternativeName>
        <fullName evidence="10">RNA U small nuclear RNA export adapter protein</fullName>
    </alternativeName>
</protein>
<dbReference type="InterPro" id="IPR039047">
    <property type="entry name" value="PHAX"/>
</dbReference>
<evidence type="ECO:0000256" key="10">
    <source>
        <dbReference type="ARBA" id="ARBA00030834"/>
    </source>
</evidence>
<evidence type="ECO:0000256" key="4">
    <source>
        <dbReference type="ARBA" id="ARBA00016856"/>
    </source>
</evidence>
<keyword evidence="8" id="KW-0653">Protein transport</keyword>
<dbReference type="InterPro" id="IPR038092">
    <property type="entry name" value="PHAX_RNA-binding_sf"/>
</dbReference>